<dbReference type="PROSITE" id="PS01125">
    <property type="entry name" value="ROK"/>
    <property type="match status" value="1"/>
</dbReference>
<dbReference type="CDD" id="cd24068">
    <property type="entry name" value="ASKHA_NBD_ROK_FnNanK-like"/>
    <property type="match status" value="1"/>
</dbReference>
<protein>
    <submittedName>
        <fullName evidence="2">ROK family protein</fullName>
    </submittedName>
</protein>
<comment type="similarity">
    <text evidence="1">Belongs to the ROK (NagC/XylR) family.</text>
</comment>
<name>A0A7C3MIY7_DICTH</name>
<evidence type="ECO:0000256" key="1">
    <source>
        <dbReference type="ARBA" id="ARBA00006479"/>
    </source>
</evidence>
<reference evidence="2" key="1">
    <citation type="journal article" date="2020" name="mSystems">
        <title>Genome- and Community-Level Interaction Insights into Carbon Utilization and Element Cycling Functions of Hydrothermarchaeota in Hydrothermal Sediment.</title>
        <authorList>
            <person name="Zhou Z."/>
            <person name="Liu Y."/>
            <person name="Xu W."/>
            <person name="Pan J."/>
            <person name="Luo Z.H."/>
            <person name="Li M."/>
        </authorList>
    </citation>
    <scope>NUCLEOTIDE SEQUENCE [LARGE SCALE GENOMIC DNA]</scope>
    <source>
        <strain evidence="2">SpSt-81</strain>
    </source>
</reference>
<dbReference type="PANTHER" id="PTHR18964:SF149">
    <property type="entry name" value="BIFUNCTIONAL UDP-N-ACETYLGLUCOSAMINE 2-EPIMERASE_N-ACETYLMANNOSAMINE KINASE"/>
    <property type="match status" value="1"/>
</dbReference>
<organism evidence="2">
    <name type="scientific">Dictyoglomus thermophilum</name>
    <dbReference type="NCBI Taxonomy" id="14"/>
    <lineage>
        <taxon>Bacteria</taxon>
        <taxon>Pseudomonadati</taxon>
        <taxon>Dictyoglomota</taxon>
        <taxon>Dictyoglomia</taxon>
        <taxon>Dictyoglomales</taxon>
        <taxon>Dictyoglomaceae</taxon>
        <taxon>Dictyoglomus</taxon>
    </lineage>
</organism>
<comment type="caution">
    <text evidence="2">The sequence shown here is derived from an EMBL/GenBank/DDBJ whole genome shotgun (WGS) entry which is preliminary data.</text>
</comment>
<gene>
    <name evidence="2" type="ORF">ENW00_01750</name>
</gene>
<dbReference type="Gene3D" id="3.30.420.40">
    <property type="match status" value="2"/>
</dbReference>
<dbReference type="Pfam" id="PF00480">
    <property type="entry name" value="ROK"/>
    <property type="match status" value="1"/>
</dbReference>
<proteinExistence type="inferred from homology"/>
<dbReference type="AlphaFoldDB" id="A0A7C3MIY7"/>
<dbReference type="EMBL" id="DTIN01000009">
    <property type="protein sequence ID" value="HFX12867.1"/>
    <property type="molecule type" value="Genomic_DNA"/>
</dbReference>
<dbReference type="InterPro" id="IPR000600">
    <property type="entry name" value="ROK"/>
</dbReference>
<accession>A0A7C3MIY7</accession>
<sequence length="320" mass="34866">MRKAIGVDLGGTKINVLLVNEKGEIISRDKQPTESEKGRDYVIRKIKNMINKVLVEANIKINDMEGIGVGFPGIMDREKKTTLYAPNLGEEWKREVPLGEELENYFKVPVFLENDVNLVAWAEWLVGAGRGTKTMISIAIGTGIGSGIVLNGKLWIGAHGMAGEFGHTTVIPDGPICGCGNKGCIEAIASGSGIERYAKSIIPDNKDSLIWNLVNGDVDKVTVRVIYQAAEKGDKLAIDIFNRAGYYLGIALANYVHVIDPEKIVVGGGVANVRDYIGKPMRDEFYKRVLPSLRDKISFAWAELGEDAGGIGAALFVLYR</sequence>
<dbReference type="SUPFAM" id="SSF53067">
    <property type="entry name" value="Actin-like ATPase domain"/>
    <property type="match status" value="1"/>
</dbReference>
<dbReference type="InterPro" id="IPR049874">
    <property type="entry name" value="ROK_cs"/>
</dbReference>
<dbReference type="InterPro" id="IPR043129">
    <property type="entry name" value="ATPase_NBD"/>
</dbReference>
<evidence type="ECO:0000313" key="2">
    <source>
        <dbReference type="EMBL" id="HFX12867.1"/>
    </source>
</evidence>
<dbReference type="PANTHER" id="PTHR18964">
    <property type="entry name" value="ROK (REPRESSOR, ORF, KINASE) FAMILY"/>
    <property type="match status" value="1"/>
</dbReference>